<comment type="caution">
    <text evidence="1">The sequence shown here is derived from an EMBL/GenBank/DDBJ whole genome shotgun (WGS) entry which is preliminary data.</text>
</comment>
<gene>
    <name evidence="1" type="ORF">MESS2_890003</name>
</gene>
<dbReference type="STRING" id="1297569.MESS2_890003"/>
<dbReference type="eggNOG" id="COG3547">
    <property type="taxonomic scope" value="Bacteria"/>
</dbReference>
<proteinExistence type="predicted"/>
<dbReference type="AlphaFoldDB" id="M5EVZ8"/>
<accession>M5EVZ8</accession>
<sequence length="38" mass="4134">MTAITAKMARVVHAVVEDGSEYRPFVEERVPGGRTSVS</sequence>
<organism evidence="1 2">
    <name type="scientific">Mesorhizobium metallidurans STM 2683</name>
    <dbReference type="NCBI Taxonomy" id="1297569"/>
    <lineage>
        <taxon>Bacteria</taxon>
        <taxon>Pseudomonadati</taxon>
        <taxon>Pseudomonadota</taxon>
        <taxon>Alphaproteobacteria</taxon>
        <taxon>Hyphomicrobiales</taxon>
        <taxon>Phyllobacteriaceae</taxon>
        <taxon>Mesorhizobium</taxon>
    </lineage>
</organism>
<reference evidence="1 2" key="1">
    <citation type="submission" date="2013-02" db="EMBL/GenBank/DDBJ databases">
        <authorList>
            <person name="Genoscope - CEA"/>
        </authorList>
    </citation>
    <scope>NUCLEOTIDE SEQUENCE [LARGE SCALE GENOMIC DNA]</scope>
    <source>
        <strain evidence="1 2">STM 2683</strain>
    </source>
</reference>
<dbReference type="EMBL" id="CAUM01000160">
    <property type="protein sequence ID" value="CCV09194.1"/>
    <property type="molecule type" value="Genomic_DNA"/>
</dbReference>
<keyword evidence="2" id="KW-1185">Reference proteome</keyword>
<dbReference type="Proteomes" id="UP000012062">
    <property type="component" value="Unassembled WGS sequence"/>
</dbReference>
<evidence type="ECO:0000313" key="1">
    <source>
        <dbReference type="EMBL" id="CCV09194.1"/>
    </source>
</evidence>
<name>M5EVZ8_9HYPH</name>
<protein>
    <submittedName>
        <fullName evidence="1">Uncharacterized protein</fullName>
    </submittedName>
</protein>
<evidence type="ECO:0000313" key="2">
    <source>
        <dbReference type="Proteomes" id="UP000012062"/>
    </source>
</evidence>